<evidence type="ECO:0000313" key="2">
    <source>
        <dbReference type="Proteomes" id="UP000515369"/>
    </source>
</evidence>
<dbReference type="RefSeq" id="WP_182462686.1">
    <property type="nucleotide sequence ID" value="NZ_CP059732.1"/>
</dbReference>
<keyword evidence="2" id="KW-1185">Reference proteome</keyword>
<proteinExistence type="predicted"/>
<reference evidence="1 2" key="1">
    <citation type="submission" date="2020-07" db="EMBL/GenBank/DDBJ databases">
        <title>Spirosoma foliorum sp. nov., isolated from the leaves on the Nejang mountain Korea, Republic of.</title>
        <authorList>
            <person name="Ho H."/>
            <person name="Lee Y.-J."/>
            <person name="Nurcahyanto D.-A."/>
            <person name="Kim S.-G."/>
        </authorList>
    </citation>
    <scope>NUCLEOTIDE SEQUENCE [LARGE SCALE GENOMIC DNA]</scope>
    <source>
        <strain evidence="1 2">PL0136</strain>
    </source>
</reference>
<evidence type="ECO:0000313" key="1">
    <source>
        <dbReference type="EMBL" id="QMW05340.1"/>
    </source>
</evidence>
<dbReference type="AlphaFoldDB" id="A0A7G5H2J8"/>
<dbReference type="KEGG" id="sfol:H3H32_10845"/>
<name>A0A7G5H2J8_9BACT</name>
<dbReference type="Proteomes" id="UP000515369">
    <property type="component" value="Chromosome"/>
</dbReference>
<sequence>MYNRFAAHYFTTQNDIPFCPDQYSRFKFGSNELAKQFGYELAQKFFDKHADLLLSNKVVVFASPYNFVQNAASIMANHFVHKLNRLLVNANGQHVETSVIHRRVTYVNDYGFLSKEKRKSLISNDTFYLNKKFIKGKVLLFLDDIRITGTHEDKLIELIQAEKLTNNCMFLYYAELLGDSVGADIEAYLNLHAIKSPQNLLSVMEQEGAHYNLIVRPIKYLMGQPAPEFLIALHAMPKPLREELYYSCLGEGYYCVPAYQTNFIQLSTCI</sequence>
<protein>
    <submittedName>
        <fullName evidence="1">Uncharacterized protein</fullName>
    </submittedName>
</protein>
<organism evidence="1 2">
    <name type="scientific">Spirosoma foliorum</name>
    <dbReference type="NCBI Taxonomy" id="2710596"/>
    <lineage>
        <taxon>Bacteria</taxon>
        <taxon>Pseudomonadati</taxon>
        <taxon>Bacteroidota</taxon>
        <taxon>Cytophagia</taxon>
        <taxon>Cytophagales</taxon>
        <taxon>Cytophagaceae</taxon>
        <taxon>Spirosoma</taxon>
    </lineage>
</organism>
<dbReference type="Pfam" id="PF15610">
    <property type="entry name" value="PRTase_3"/>
    <property type="match status" value="1"/>
</dbReference>
<accession>A0A7G5H2J8</accession>
<dbReference type="InterPro" id="IPR028944">
    <property type="entry name" value="PRTase_ComF-like"/>
</dbReference>
<dbReference type="EMBL" id="CP059732">
    <property type="protein sequence ID" value="QMW05340.1"/>
    <property type="molecule type" value="Genomic_DNA"/>
</dbReference>
<gene>
    <name evidence="1" type="ORF">H3H32_10845</name>
</gene>